<dbReference type="Gene3D" id="3.30.420.40">
    <property type="match status" value="2"/>
</dbReference>
<dbReference type="InterPro" id="IPR022496">
    <property type="entry name" value="T6A_TsaB"/>
</dbReference>
<feature type="domain" description="Gcp-like" evidence="1">
    <location>
        <begin position="22"/>
        <end position="146"/>
    </location>
</feature>
<dbReference type="EMBL" id="AWQS01000188">
    <property type="protein sequence ID" value="EWT04772.1"/>
    <property type="molecule type" value="Genomic_DNA"/>
</dbReference>
<accession>W9GHX9</accession>
<proteinExistence type="predicted"/>
<dbReference type="GO" id="GO:0005829">
    <property type="term" value="C:cytosol"/>
    <property type="evidence" value="ECO:0007669"/>
    <property type="project" value="TreeGrafter"/>
</dbReference>
<dbReference type="Pfam" id="PF00814">
    <property type="entry name" value="TsaD"/>
    <property type="match status" value="1"/>
</dbReference>
<protein>
    <submittedName>
        <fullName evidence="2">Peptidase M22</fullName>
    </submittedName>
</protein>
<organism evidence="2 3">
    <name type="scientific">Intrasporangium chromatireducens Q5-1</name>
    <dbReference type="NCBI Taxonomy" id="584657"/>
    <lineage>
        <taxon>Bacteria</taxon>
        <taxon>Bacillati</taxon>
        <taxon>Actinomycetota</taxon>
        <taxon>Actinomycetes</taxon>
        <taxon>Micrococcales</taxon>
        <taxon>Intrasporangiaceae</taxon>
        <taxon>Intrasporangium</taxon>
    </lineage>
</organism>
<dbReference type="InterPro" id="IPR043129">
    <property type="entry name" value="ATPase_NBD"/>
</dbReference>
<dbReference type="PANTHER" id="PTHR11735">
    <property type="entry name" value="TRNA N6-ADENOSINE THREONYLCARBAMOYLTRANSFERASE"/>
    <property type="match status" value="1"/>
</dbReference>
<comment type="caution">
    <text evidence="2">The sequence shown here is derived from an EMBL/GenBank/DDBJ whole genome shotgun (WGS) entry which is preliminary data.</text>
</comment>
<dbReference type="PANTHER" id="PTHR11735:SF11">
    <property type="entry name" value="TRNA THREONYLCARBAMOYLADENOSINE BIOSYNTHESIS PROTEIN TSAB"/>
    <property type="match status" value="1"/>
</dbReference>
<evidence type="ECO:0000313" key="2">
    <source>
        <dbReference type="EMBL" id="EWT04772.1"/>
    </source>
</evidence>
<dbReference type="InterPro" id="IPR000905">
    <property type="entry name" value="Gcp-like_dom"/>
</dbReference>
<dbReference type="Proteomes" id="UP000019494">
    <property type="component" value="Unassembled WGS sequence"/>
</dbReference>
<dbReference type="PATRIC" id="fig|584657.3.peg.3347"/>
<reference evidence="3" key="1">
    <citation type="submission" date="2013-08" db="EMBL/GenBank/DDBJ databases">
        <title>Intrasporangium oryzae NRRL B-24470.</title>
        <authorList>
            <person name="Liu H."/>
            <person name="Wang G."/>
        </authorList>
    </citation>
    <scope>NUCLEOTIDE SEQUENCE [LARGE SCALE GENOMIC DNA]</scope>
    <source>
        <strain evidence="3">Q5-1</strain>
    </source>
</reference>
<dbReference type="OrthoDB" id="9809995at2"/>
<evidence type="ECO:0000259" key="1">
    <source>
        <dbReference type="Pfam" id="PF00814"/>
    </source>
</evidence>
<dbReference type="RefSeq" id="WP_081793974.1">
    <property type="nucleotide sequence ID" value="NZ_AWQS01000188.1"/>
</dbReference>
<evidence type="ECO:0000313" key="3">
    <source>
        <dbReference type="Proteomes" id="UP000019494"/>
    </source>
</evidence>
<dbReference type="GO" id="GO:0002949">
    <property type="term" value="P:tRNA threonylcarbamoyladenosine modification"/>
    <property type="evidence" value="ECO:0007669"/>
    <property type="project" value="InterPro"/>
</dbReference>
<dbReference type="SUPFAM" id="SSF53067">
    <property type="entry name" value="Actin-like ATPase domain"/>
    <property type="match status" value="2"/>
</dbReference>
<keyword evidence="3" id="KW-1185">Reference proteome</keyword>
<gene>
    <name evidence="2" type="ORF">N864_10115</name>
</gene>
<name>W9GHX9_9MICO</name>
<sequence length="251" mass="26094">MLLLAIDTSTTAITVALHDGDGVVAEETTLDARAHAEHLAPEVQHALAAAGARPADVTDVVVGIGPGPFTGLRVGIVTGRTFAFAIDVPVRGLCSLDALAHAAWLRGHRGDLLVATDARRKEVYAAHHLLDEGAATRVAGPVVDKAMNLPDDWRAMPTVGRGPVLYPEALPHPFTSPVPPPVEVLRGQMRPANTSTGGEAGEPPLLDVSAGALADLAVRRLAADAEFDGLEPLYLRRPDVAPAAPTKSTLG</sequence>
<dbReference type="AlphaFoldDB" id="W9GHX9"/>
<dbReference type="NCBIfam" id="TIGR03725">
    <property type="entry name" value="T6A_YeaZ"/>
    <property type="match status" value="1"/>
</dbReference>